<dbReference type="OrthoDB" id="9765238at2"/>
<evidence type="ECO:0000313" key="15">
    <source>
        <dbReference type="EMBL" id="CCH50359.1"/>
    </source>
</evidence>
<dbReference type="InterPro" id="IPR016131">
    <property type="entry name" value="Haemerythrin_Fe_BS"/>
</dbReference>
<dbReference type="SUPFAM" id="SSF47188">
    <property type="entry name" value="Hemerythrin-like"/>
    <property type="match status" value="1"/>
</dbReference>
<dbReference type="InterPro" id="IPR012312">
    <property type="entry name" value="Hemerythrin-like"/>
</dbReference>
<comment type="subcellular location">
    <subcellularLocation>
        <location evidence="1">Membrane</location>
        <topology evidence="1">Multi-pass membrane protein</topology>
    </subcellularLocation>
</comment>
<keyword evidence="3 12" id="KW-0812">Transmembrane</keyword>
<dbReference type="EMBL" id="FO203427">
    <property type="protein sequence ID" value="CCH50359.1"/>
    <property type="molecule type" value="Genomic_DNA"/>
</dbReference>
<dbReference type="PANTHER" id="PTHR32089:SF112">
    <property type="entry name" value="LYSOZYME-LIKE PROTEIN-RELATED"/>
    <property type="match status" value="1"/>
</dbReference>
<gene>
    <name evidence="15" type="ordered locus">BN4_20297</name>
</gene>
<feature type="region of interest" description="Disordered" evidence="11">
    <location>
        <begin position="254"/>
        <end position="275"/>
    </location>
</feature>
<dbReference type="FunFam" id="1.10.287.950:FF:000001">
    <property type="entry name" value="Methyl-accepting chemotaxis sensory transducer"/>
    <property type="match status" value="1"/>
</dbReference>
<dbReference type="PROSITE" id="PS50885">
    <property type="entry name" value="HAMP"/>
    <property type="match status" value="1"/>
</dbReference>
<evidence type="ECO:0000259" key="13">
    <source>
        <dbReference type="PROSITE" id="PS50111"/>
    </source>
</evidence>
<dbReference type="AlphaFoldDB" id="M1WSS9"/>
<comment type="similarity">
    <text evidence="2">Belongs to the hemerythrin family.</text>
</comment>
<dbReference type="Pfam" id="PF13675">
    <property type="entry name" value="PilJ"/>
    <property type="match status" value="1"/>
</dbReference>
<dbReference type="SMART" id="SM00283">
    <property type="entry name" value="MA"/>
    <property type="match status" value="1"/>
</dbReference>
<dbReference type="PANTHER" id="PTHR32089">
    <property type="entry name" value="METHYL-ACCEPTING CHEMOTAXIS PROTEIN MCPB"/>
    <property type="match status" value="1"/>
</dbReference>
<dbReference type="KEGG" id="dpi:BN4_20297"/>
<keyword evidence="7 12" id="KW-0472">Membrane</keyword>
<feature type="domain" description="Methyl-accepting transducer" evidence="13">
    <location>
        <begin position="295"/>
        <end position="531"/>
    </location>
</feature>
<protein>
    <submittedName>
        <fullName evidence="15">Methyl-accepting chemotaxis sensory transducer</fullName>
    </submittedName>
</protein>
<keyword evidence="16" id="KW-1185">Reference proteome</keyword>
<dbReference type="NCBIfam" id="TIGR02481">
    <property type="entry name" value="hemeryth_dom"/>
    <property type="match status" value="1"/>
</dbReference>
<evidence type="ECO:0000256" key="8">
    <source>
        <dbReference type="ARBA" id="ARBA00023224"/>
    </source>
</evidence>
<dbReference type="InterPro" id="IPR012827">
    <property type="entry name" value="Hemerythrin_metal-bd"/>
</dbReference>
<dbReference type="InterPro" id="IPR003660">
    <property type="entry name" value="HAMP_dom"/>
</dbReference>
<dbReference type="RefSeq" id="WP_015416401.1">
    <property type="nucleotide sequence ID" value="NC_020409.1"/>
</dbReference>
<dbReference type="GO" id="GO:0007165">
    <property type="term" value="P:signal transduction"/>
    <property type="evidence" value="ECO:0007669"/>
    <property type="project" value="UniProtKB-KW"/>
</dbReference>
<dbReference type="Gene3D" id="1.10.287.950">
    <property type="entry name" value="Methyl-accepting chemotaxis protein"/>
    <property type="match status" value="1"/>
</dbReference>
<keyword evidence="5 12" id="KW-1133">Transmembrane helix</keyword>
<name>M1WSS9_PSEP2</name>
<dbReference type="CDD" id="cd12107">
    <property type="entry name" value="Hemerythrin"/>
    <property type="match status" value="1"/>
</dbReference>
<dbReference type="SMART" id="SM00304">
    <property type="entry name" value="HAMP"/>
    <property type="match status" value="2"/>
</dbReference>
<dbReference type="Gene3D" id="1.20.120.50">
    <property type="entry name" value="Hemerythrin-like"/>
    <property type="match status" value="1"/>
</dbReference>
<dbReference type="STRING" id="1322246.BN4_20297"/>
<dbReference type="PATRIC" id="fig|879567.3.peg.3383"/>
<dbReference type="eggNOG" id="COG0840">
    <property type="taxonomic scope" value="Bacteria"/>
</dbReference>
<evidence type="ECO:0000256" key="4">
    <source>
        <dbReference type="ARBA" id="ARBA00022723"/>
    </source>
</evidence>
<dbReference type="PROSITE" id="PS00550">
    <property type="entry name" value="HEMERYTHRINS"/>
    <property type="match status" value="1"/>
</dbReference>
<dbReference type="NCBIfam" id="NF033749">
    <property type="entry name" value="bact_hemeryth"/>
    <property type="match status" value="1"/>
</dbReference>
<dbReference type="GO" id="GO:0016020">
    <property type="term" value="C:membrane"/>
    <property type="evidence" value="ECO:0007669"/>
    <property type="project" value="UniProtKB-SubCell"/>
</dbReference>
<proteinExistence type="inferred from homology"/>
<dbReference type="InterPro" id="IPR035938">
    <property type="entry name" value="Hemerythrin-like_sf"/>
</dbReference>
<evidence type="ECO:0000256" key="3">
    <source>
        <dbReference type="ARBA" id="ARBA00022692"/>
    </source>
</evidence>
<dbReference type="CDD" id="cd11386">
    <property type="entry name" value="MCP_signal"/>
    <property type="match status" value="1"/>
</dbReference>
<dbReference type="HOGENOM" id="CLU_000445_107_27_7"/>
<evidence type="ECO:0000256" key="10">
    <source>
        <dbReference type="PROSITE-ProRule" id="PRU00284"/>
    </source>
</evidence>
<evidence type="ECO:0000256" key="6">
    <source>
        <dbReference type="ARBA" id="ARBA00023004"/>
    </source>
</evidence>
<sequence length="740" mass="79843">MKIKYRLVGSVFLIFLIIVGMFTATWIVTSSQRNDSLVINLAGRQRMLSQKLAKETLAFGSNPSEALKEQTHSTIEVFEATLSALKESGSAPLTLDPAGTKAVLPKASVAVHGQLVKVKSLWDQYKKHVENGLDSGSPEVLTLTSQSVEVLKAMNTAVVMMQAESEGRVVTLLVTQGVCVGIGVLLVLLVLFFLNTKVTTPLSNLQAFSGAIARNDLDAQIEGTYTEELLALKESIQTMVGNLKAKMQEVAEKGDQAEKNAAQAQRAVSESETKQKQIQELLESMSTAAAKASEISRNVAASVSELASQVDDVSQGTDVQRDRMAETATAMEEMNATVLEVAHNASNAANSAAQARQNAQTGADGVRAAVTSIDAIRVQILDLNDSMSQLGEQAESIGNIMDVVSDIADQTNLLALNAAIEAARAGDAGRGFAVVADEVRKLAEKTMQATKEVGNAVHTIQEQARSNITAVESSVKDIVKSTEAATESGRFMNEIVSIVGETAGMVESIAAASEEQSAASEEINQAVADVTHVATQTAEGMTQASRSLDAMAAMASDLDLVIRDMSGESNAMLNANIKTLEQIESELKADGLQMSNRRGLHATDPKGMMQWTDDLSTNIREIDEQHIRLIDLINALHKAMSEGKGKGVLSSILDDLKDYTVFHFSNEESMFEEHGYPQTENHMKAHKMFVDKVISFEQKILSGKASVTLEVLDFLKDWLVKHIKGVDQQYSAFFNRKGIY</sequence>
<feature type="transmembrane region" description="Helical" evidence="12">
    <location>
        <begin position="6"/>
        <end position="28"/>
    </location>
</feature>
<evidence type="ECO:0000256" key="2">
    <source>
        <dbReference type="ARBA" id="ARBA00010587"/>
    </source>
</evidence>
<organism evidence="15 16">
    <name type="scientific">Pseudodesulfovibrio piezophilus (strain DSM 21447 / JCM 15486 / C1TLV30)</name>
    <name type="common">Desulfovibrio piezophilus</name>
    <dbReference type="NCBI Taxonomy" id="1322246"/>
    <lineage>
        <taxon>Bacteria</taxon>
        <taxon>Pseudomonadati</taxon>
        <taxon>Thermodesulfobacteriota</taxon>
        <taxon>Desulfovibrionia</taxon>
        <taxon>Desulfovibrionales</taxon>
        <taxon>Desulfovibrionaceae</taxon>
    </lineage>
</organism>
<dbReference type="Gene3D" id="6.10.340.10">
    <property type="match status" value="1"/>
</dbReference>
<evidence type="ECO:0000256" key="7">
    <source>
        <dbReference type="ARBA" id="ARBA00023136"/>
    </source>
</evidence>
<evidence type="ECO:0000256" key="11">
    <source>
        <dbReference type="SAM" id="MobiDB-lite"/>
    </source>
</evidence>
<dbReference type="GO" id="GO:0006935">
    <property type="term" value="P:chemotaxis"/>
    <property type="evidence" value="ECO:0007669"/>
    <property type="project" value="UniProtKB-ARBA"/>
</dbReference>
<accession>M1WSS9</accession>
<evidence type="ECO:0000313" key="16">
    <source>
        <dbReference type="Proteomes" id="UP000011724"/>
    </source>
</evidence>
<keyword evidence="6" id="KW-0408">Iron</keyword>
<feature type="domain" description="HAMP" evidence="14">
    <location>
        <begin position="196"/>
        <end position="248"/>
    </location>
</feature>
<keyword evidence="8 10" id="KW-0807">Transducer</keyword>
<dbReference type="Pfam" id="PF00015">
    <property type="entry name" value="MCPsignal"/>
    <property type="match status" value="1"/>
</dbReference>
<reference evidence="15 16" key="1">
    <citation type="journal article" date="2013" name="PLoS ONE">
        <title>The first genomic and proteomic characterization of a deep-sea sulfate reducer: insights into the piezophilic lifestyle of Desulfovibrio piezophilus.</title>
        <authorList>
            <person name="Pradel N."/>
            <person name="Ji B."/>
            <person name="Gimenez G."/>
            <person name="Talla E."/>
            <person name="Lenoble P."/>
            <person name="Garel M."/>
            <person name="Tamburini C."/>
            <person name="Fourquet P."/>
            <person name="Lebrun R."/>
            <person name="Bertin P."/>
            <person name="Denis Y."/>
            <person name="Pophillat M."/>
            <person name="Barbe V."/>
            <person name="Ollivier B."/>
            <person name="Dolla A."/>
        </authorList>
    </citation>
    <scope>NUCLEOTIDE SEQUENCE [LARGE SCALE GENOMIC DNA]</scope>
    <source>
        <strain evidence="16">DSM 10523 / SB164P1</strain>
    </source>
</reference>
<dbReference type="InterPro" id="IPR029095">
    <property type="entry name" value="NarX-like_N"/>
</dbReference>
<evidence type="ECO:0000256" key="5">
    <source>
        <dbReference type="ARBA" id="ARBA00022989"/>
    </source>
</evidence>
<dbReference type="GO" id="GO:0046872">
    <property type="term" value="F:metal ion binding"/>
    <property type="evidence" value="ECO:0007669"/>
    <property type="project" value="UniProtKB-KW"/>
</dbReference>
<dbReference type="InterPro" id="IPR004089">
    <property type="entry name" value="MCPsignal_dom"/>
</dbReference>
<evidence type="ECO:0000256" key="1">
    <source>
        <dbReference type="ARBA" id="ARBA00004141"/>
    </source>
</evidence>
<dbReference type="Proteomes" id="UP000011724">
    <property type="component" value="Chromosome"/>
</dbReference>
<reference evidence="16" key="2">
    <citation type="journal article" date="2013" name="Stand. Genomic Sci.">
        <title>Complete genome sequence of Desulfocapsa sulfexigens, a marine deltaproteobacterium specialized in disproportionating inorganic sulfur compounds.</title>
        <authorList>
            <person name="Finster K.W."/>
            <person name="Kjeldsen K.U."/>
            <person name="Kube M."/>
            <person name="Reinhardt R."/>
            <person name="Mussmann M."/>
            <person name="Amann R."/>
            <person name="Schreiber L."/>
        </authorList>
    </citation>
    <scope>NUCLEOTIDE SEQUENCE [LARGE SCALE GENOMIC DNA]</scope>
    <source>
        <strain evidence="16">DSM 10523 / SB164P1</strain>
    </source>
</reference>
<dbReference type="PROSITE" id="PS50111">
    <property type="entry name" value="CHEMOTAXIS_TRANSDUC_2"/>
    <property type="match status" value="1"/>
</dbReference>
<keyword evidence="4" id="KW-0479">Metal-binding</keyword>
<dbReference type="Pfam" id="PF01814">
    <property type="entry name" value="Hemerythrin"/>
    <property type="match status" value="1"/>
</dbReference>
<evidence type="ECO:0000256" key="12">
    <source>
        <dbReference type="SAM" id="Phobius"/>
    </source>
</evidence>
<dbReference type="BioCyc" id="DPIE1322246:BN4_RS15730-MONOMER"/>
<dbReference type="SUPFAM" id="SSF58104">
    <property type="entry name" value="Methyl-accepting chemotaxis protein (MCP) signaling domain"/>
    <property type="match status" value="1"/>
</dbReference>
<evidence type="ECO:0000256" key="9">
    <source>
        <dbReference type="ARBA" id="ARBA00029447"/>
    </source>
</evidence>
<evidence type="ECO:0000259" key="14">
    <source>
        <dbReference type="PROSITE" id="PS50885"/>
    </source>
</evidence>
<comment type="similarity">
    <text evidence="9">Belongs to the methyl-accepting chemotaxis (MCP) protein family.</text>
</comment>